<feature type="signal peptide" evidence="2">
    <location>
        <begin position="1"/>
        <end position="22"/>
    </location>
</feature>
<dbReference type="Proteomes" id="UP001150266">
    <property type="component" value="Unassembled WGS sequence"/>
</dbReference>
<keyword evidence="1" id="KW-0472">Membrane</keyword>
<gene>
    <name evidence="3" type="ORF">J3R30DRAFT_3669366</name>
</gene>
<accession>A0A9W9AGV0</accession>
<feature type="chain" id="PRO_5040931018" evidence="2">
    <location>
        <begin position="23"/>
        <end position="314"/>
    </location>
</feature>
<feature type="transmembrane region" description="Helical" evidence="1">
    <location>
        <begin position="286"/>
        <end position="312"/>
    </location>
</feature>
<proteinExistence type="predicted"/>
<protein>
    <submittedName>
        <fullName evidence="3">Uncharacterized protein</fullName>
    </submittedName>
</protein>
<evidence type="ECO:0000313" key="3">
    <source>
        <dbReference type="EMBL" id="KAJ4482442.1"/>
    </source>
</evidence>
<keyword evidence="1" id="KW-1133">Transmembrane helix</keyword>
<dbReference type="AlphaFoldDB" id="A0A9W9AGV0"/>
<organism evidence="3 4">
    <name type="scientific">Lentinula aciculospora</name>
    <dbReference type="NCBI Taxonomy" id="153920"/>
    <lineage>
        <taxon>Eukaryota</taxon>
        <taxon>Fungi</taxon>
        <taxon>Dikarya</taxon>
        <taxon>Basidiomycota</taxon>
        <taxon>Agaricomycotina</taxon>
        <taxon>Agaricomycetes</taxon>
        <taxon>Agaricomycetidae</taxon>
        <taxon>Agaricales</taxon>
        <taxon>Marasmiineae</taxon>
        <taxon>Omphalotaceae</taxon>
        <taxon>Lentinula</taxon>
    </lineage>
</organism>
<dbReference type="OrthoDB" id="2310204at2759"/>
<reference evidence="3" key="1">
    <citation type="submission" date="2022-08" db="EMBL/GenBank/DDBJ databases">
        <title>A Global Phylogenomic Analysis of the Shiitake Genus Lentinula.</title>
        <authorList>
            <consortium name="DOE Joint Genome Institute"/>
            <person name="Sierra-Patev S."/>
            <person name="Min B."/>
            <person name="Naranjo-Ortiz M."/>
            <person name="Looney B."/>
            <person name="Konkel Z."/>
            <person name="Slot J.C."/>
            <person name="Sakamoto Y."/>
            <person name="Steenwyk J.L."/>
            <person name="Rokas A."/>
            <person name="Carro J."/>
            <person name="Camarero S."/>
            <person name="Ferreira P."/>
            <person name="Molpeceres G."/>
            <person name="Ruiz-Duenas F.J."/>
            <person name="Serrano A."/>
            <person name="Henrissat B."/>
            <person name="Drula E."/>
            <person name="Hughes K.W."/>
            <person name="Mata J.L."/>
            <person name="Ishikawa N.K."/>
            <person name="Vargas-Isla R."/>
            <person name="Ushijima S."/>
            <person name="Smith C.A."/>
            <person name="Ahrendt S."/>
            <person name="Andreopoulos W."/>
            <person name="He G."/>
            <person name="Labutti K."/>
            <person name="Lipzen A."/>
            <person name="Ng V."/>
            <person name="Riley R."/>
            <person name="Sandor L."/>
            <person name="Barry K."/>
            <person name="Martinez A.T."/>
            <person name="Xiao Y."/>
            <person name="Gibbons J.G."/>
            <person name="Terashima K."/>
            <person name="Grigoriev I.V."/>
            <person name="Hibbett D.S."/>
        </authorList>
    </citation>
    <scope>NUCLEOTIDE SEQUENCE</scope>
    <source>
        <strain evidence="3">JLM2183</strain>
    </source>
</reference>
<comment type="caution">
    <text evidence="3">The sequence shown here is derived from an EMBL/GenBank/DDBJ whole genome shotgun (WGS) entry which is preliminary data.</text>
</comment>
<evidence type="ECO:0000313" key="4">
    <source>
        <dbReference type="Proteomes" id="UP001150266"/>
    </source>
</evidence>
<keyword evidence="4" id="KW-1185">Reference proteome</keyword>
<keyword evidence="2" id="KW-0732">Signal</keyword>
<evidence type="ECO:0000256" key="1">
    <source>
        <dbReference type="SAM" id="Phobius"/>
    </source>
</evidence>
<name>A0A9W9AGV0_9AGAR</name>
<dbReference type="EMBL" id="JAOTPV010000005">
    <property type="protein sequence ID" value="KAJ4482442.1"/>
    <property type="molecule type" value="Genomic_DNA"/>
</dbReference>
<sequence length="314" mass="33552">MASAKHCALRYLLICIPTLALALDNSSQRASSSISPPTRSAYAPRSALSEGYYNPLSNGGSMLTIVDGTFPPGQGEPLNIIISGNSDEAVLKDQETDGGLRNYWLSFDYAGECLGQHAGSEQAANLGDGNGVLNETDEIRYDYNDPQLGTCTETIQGGGHFRYWSQNGPGANSGAVFMASSYELPLTDGHDIVSNGYNLGRDWIIGNITQTNILTFNLTNSSTYSGTTSYGGYTYSTSVKYVSGLLNNTSVGINHNLTVMTSTSNATDGLVAVLEVKITEKPANSAVFLIPFFGWQLPPLLPLLFVTVLPLFSL</sequence>
<keyword evidence="1" id="KW-0812">Transmembrane</keyword>
<evidence type="ECO:0000256" key="2">
    <source>
        <dbReference type="SAM" id="SignalP"/>
    </source>
</evidence>